<dbReference type="Ensembl" id="ENSBJAT00000022436.1">
    <property type="protein sequence ID" value="ENSBJAP00000021823.1"/>
    <property type="gene ID" value="ENSBJAG00000014219.1"/>
</dbReference>
<reference evidence="2" key="2">
    <citation type="submission" date="2025-09" db="UniProtKB">
        <authorList>
            <consortium name="Ensembl"/>
        </authorList>
    </citation>
    <scope>IDENTIFICATION</scope>
</reference>
<evidence type="ECO:0000313" key="3">
    <source>
        <dbReference type="Proteomes" id="UP000694555"/>
    </source>
</evidence>
<name>A0A8C0BSQ5_9AVES</name>
<dbReference type="Proteomes" id="UP000694555">
    <property type="component" value="Unplaced"/>
</dbReference>
<evidence type="ECO:0000313" key="2">
    <source>
        <dbReference type="Ensembl" id="ENSBJAP00000021823.1"/>
    </source>
</evidence>
<dbReference type="AlphaFoldDB" id="A0A8C0BSQ5"/>
<dbReference type="Gene3D" id="1.20.1280.50">
    <property type="match status" value="1"/>
</dbReference>
<dbReference type="InterPro" id="IPR036047">
    <property type="entry name" value="F-box-like_dom_sf"/>
</dbReference>
<accession>A0A8C0BSQ5</accession>
<reference evidence="2" key="1">
    <citation type="submission" date="2025-08" db="UniProtKB">
        <authorList>
            <consortium name="Ensembl"/>
        </authorList>
    </citation>
    <scope>IDENTIFICATION</scope>
</reference>
<organism evidence="2 3">
    <name type="scientific">Buteo japonicus</name>
    <dbReference type="NCBI Taxonomy" id="224669"/>
    <lineage>
        <taxon>Eukaryota</taxon>
        <taxon>Metazoa</taxon>
        <taxon>Chordata</taxon>
        <taxon>Craniata</taxon>
        <taxon>Vertebrata</taxon>
        <taxon>Euteleostomi</taxon>
        <taxon>Archelosauria</taxon>
        <taxon>Archosauria</taxon>
        <taxon>Dinosauria</taxon>
        <taxon>Saurischia</taxon>
        <taxon>Theropoda</taxon>
        <taxon>Coelurosauria</taxon>
        <taxon>Aves</taxon>
        <taxon>Neognathae</taxon>
        <taxon>Neoaves</taxon>
        <taxon>Telluraves</taxon>
        <taxon>Accipitrimorphae</taxon>
        <taxon>Accipitriformes</taxon>
        <taxon>Accipitridae</taxon>
        <taxon>Accipitrinae</taxon>
        <taxon>Buteo</taxon>
    </lineage>
</organism>
<evidence type="ECO:0000259" key="1">
    <source>
        <dbReference type="Pfam" id="PF12937"/>
    </source>
</evidence>
<dbReference type="SUPFAM" id="SSF81383">
    <property type="entry name" value="F-box domain"/>
    <property type="match status" value="1"/>
</dbReference>
<sequence length="75" mass="8983">MGTLLTLPCFDTWTLKFFVVSLDRARASSVCRRWNEIFHIPDLWRRFEFELSQPINISYTWKHLSLSCVYNLLAK</sequence>
<dbReference type="InterPro" id="IPR001810">
    <property type="entry name" value="F-box_dom"/>
</dbReference>
<proteinExistence type="predicted"/>
<feature type="domain" description="F-box" evidence="1">
    <location>
        <begin position="23"/>
        <end position="48"/>
    </location>
</feature>
<keyword evidence="3" id="KW-1185">Reference proteome</keyword>
<dbReference type="Pfam" id="PF12937">
    <property type="entry name" value="F-box-like"/>
    <property type="match status" value="1"/>
</dbReference>
<protein>
    <recommendedName>
        <fullName evidence="1">F-box domain-containing protein</fullName>
    </recommendedName>
</protein>